<dbReference type="Proteomes" id="UP000887565">
    <property type="component" value="Unplaced"/>
</dbReference>
<name>A0A915JV31_ROMCU</name>
<protein>
    <submittedName>
        <fullName evidence="2">Uncharacterized protein</fullName>
    </submittedName>
</protein>
<organism evidence="1 2">
    <name type="scientific">Romanomermis culicivorax</name>
    <name type="common">Nematode worm</name>
    <dbReference type="NCBI Taxonomy" id="13658"/>
    <lineage>
        <taxon>Eukaryota</taxon>
        <taxon>Metazoa</taxon>
        <taxon>Ecdysozoa</taxon>
        <taxon>Nematoda</taxon>
        <taxon>Enoplea</taxon>
        <taxon>Dorylaimia</taxon>
        <taxon>Mermithida</taxon>
        <taxon>Mermithoidea</taxon>
        <taxon>Mermithidae</taxon>
        <taxon>Romanomermis</taxon>
    </lineage>
</organism>
<dbReference type="AlphaFoldDB" id="A0A915JV31"/>
<dbReference type="WBParaSite" id="nRc.2.0.1.t30141-RA">
    <property type="protein sequence ID" value="nRc.2.0.1.t30141-RA"/>
    <property type="gene ID" value="nRc.2.0.1.g30141"/>
</dbReference>
<proteinExistence type="predicted"/>
<evidence type="ECO:0000313" key="1">
    <source>
        <dbReference type="Proteomes" id="UP000887565"/>
    </source>
</evidence>
<keyword evidence="1" id="KW-1185">Reference proteome</keyword>
<reference evidence="2" key="1">
    <citation type="submission" date="2022-11" db="UniProtKB">
        <authorList>
            <consortium name="WormBaseParasite"/>
        </authorList>
    </citation>
    <scope>IDENTIFICATION</scope>
</reference>
<accession>A0A915JV31</accession>
<sequence>MKVFTVVFCCVTGWMDFGSIPRMNIIQIVVGYQRSSLLGETEQL</sequence>
<evidence type="ECO:0000313" key="2">
    <source>
        <dbReference type="WBParaSite" id="nRc.2.0.1.t30141-RA"/>
    </source>
</evidence>